<comment type="caution">
    <text evidence="1">The sequence shown here is derived from an EMBL/GenBank/DDBJ whole genome shotgun (WGS) entry which is preliminary data.</text>
</comment>
<accession>A0ABR1UHM3</accession>
<evidence type="ECO:0000313" key="2">
    <source>
        <dbReference type="Proteomes" id="UP001480595"/>
    </source>
</evidence>
<dbReference type="RefSeq" id="XP_066713843.1">
    <property type="nucleotide sequence ID" value="XM_066860254.1"/>
</dbReference>
<dbReference type="InterPro" id="IPR011990">
    <property type="entry name" value="TPR-like_helical_dom_sf"/>
</dbReference>
<dbReference type="SUPFAM" id="SSF48452">
    <property type="entry name" value="TPR-like"/>
    <property type="match status" value="1"/>
</dbReference>
<proteinExistence type="predicted"/>
<evidence type="ECO:0000313" key="1">
    <source>
        <dbReference type="EMBL" id="KAK8058397.1"/>
    </source>
</evidence>
<protein>
    <submittedName>
        <fullName evidence="1">CHAT domain-containing protein</fullName>
    </submittedName>
</protein>
<dbReference type="InterPro" id="IPR012344">
    <property type="entry name" value="Matrix_HIV/RSV_N"/>
</dbReference>
<dbReference type="EMBL" id="JAQQWL010000009">
    <property type="protein sequence ID" value="KAK8058397.1"/>
    <property type="molecule type" value="Genomic_DNA"/>
</dbReference>
<gene>
    <name evidence="1" type="ORF">PG994_008845</name>
</gene>
<dbReference type="Pfam" id="PF13374">
    <property type="entry name" value="TPR_10"/>
    <property type="match status" value="1"/>
</dbReference>
<organism evidence="1 2">
    <name type="scientific">Apiospora phragmitis</name>
    <dbReference type="NCBI Taxonomy" id="2905665"/>
    <lineage>
        <taxon>Eukaryota</taxon>
        <taxon>Fungi</taxon>
        <taxon>Dikarya</taxon>
        <taxon>Ascomycota</taxon>
        <taxon>Pezizomycotina</taxon>
        <taxon>Sordariomycetes</taxon>
        <taxon>Xylariomycetidae</taxon>
        <taxon>Amphisphaeriales</taxon>
        <taxon>Apiosporaceae</taxon>
        <taxon>Apiospora</taxon>
    </lineage>
</organism>
<dbReference type="Gene3D" id="1.10.150.90">
    <property type="entry name" value="Immunodeficiency lentiviruses, gag gene matrix protein p17"/>
    <property type="match status" value="1"/>
</dbReference>
<name>A0ABR1UHM3_9PEZI</name>
<reference evidence="1 2" key="1">
    <citation type="submission" date="2023-01" db="EMBL/GenBank/DDBJ databases">
        <title>Analysis of 21 Apiospora genomes using comparative genomics revels a genus with tremendous synthesis potential of carbohydrate active enzymes and secondary metabolites.</title>
        <authorList>
            <person name="Sorensen T."/>
        </authorList>
    </citation>
    <scope>NUCLEOTIDE SEQUENCE [LARGE SCALE GENOMIC DNA]</scope>
    <source>
        <strain evidence="1 2">CBS 135458</strain>
    </source>
</reference>
<sequence>MKAAETEQESGLGRLGVTFEEIIGKMENMLKEHGSSLNSDTDLEEVIQTARDAVEATPEDHPNRAGWLNNLGNSLGDRYKRTGAMADLEEAIQTAR</sequence>
<dbReference type="GeneID" id="92093317"/>
<keyword evidence="2" id="KW-1185">Reference proteome</keyword>
<dbReference type="Proteomes" id="UP001480595">
    <property type="component" value="Unassembled WGS sequence"/>
</dbReference>